<feature type="region of interest" description="Disordered" evidence="1">
    <location>
        <begin position="1"/>
        <end position="20"/>
    </location>
</feature>
<gene>
    <name evidence="2" type="ORF">CEXT_243571</name>
</gene>
<feature type="region of interest" description="Disordered" evidence="1">
    <location>
        <begin position="37"/>
        <end position="68"/>
    </location>
</feature>
<dbReference type="EMBL" id="BPLR01008485">
    <property type="protein sequence ID" value="GIY25050.1"/>
    <property type="molecule type" value="Genomic_DNA"/>
</dbReference>
<dbReference type="AlphaFoldDB" id="A0AAV4RTJ2"/>
<evidence type="ECO:0000313" key="3">
    <source>
        <dbReference type="Proteomes" id="UP001054945"/>
    </source>
</evidence>
<organism evidence="2 3">
    <name type="scientific">Caerostris extrusa</name>
    <name type="common">Bark spider</name>
    <name type="synonym">Caerostris bankana</name>
    <dbReference type="NCBI Taxonomy" id="172846"/>
    <lineage>
        <taxon>Eukaryota</taxon>
        <taxon>Metazoa</taxon>
        <taxon>Ecdysozoa</taxon>
        <taxon>Arthropoda</taxon>
        <taxon>Chelicerata</taxon>
        <taxon>Arachnida</taxon>
        <taxon>Araneae</taxon>
        <taxon>Araneomorphae</taxon>
        <taxon>Entelegynae</taxon>
        <taxon>Araneoidea</taxon>
        <taxon>Araneidae</taxon>
        <taxon>Caerostris</taxon>
    </lineage>
</organism>
<comment type="caution">
    <text evidence="2">The sequence shown here is derived from an EMBL/GenBank/DDBJ whole genome shotgun (WGS) entry which is preliminary data.</text>
</comment>
<dbReference type="Proteomes" id="UP001054945">
    <property type="component" value="Unassembled WGS sequence"/>
</dbReference>
<evidence type="ECO:0000256" key="1">
    <source>
        <dbReference type="SAM" id="MobiDB-lite"/>
    </source>
</evidence>
<name>A0AAV4RTJ2_CAEEX</name>
<proteinExistence type="predicted"/>
<protein>
    <submittedName>
        <fullName evidence="2">Uncharacterized protein</fullName>
    </submittedName>
</protein>
<reference evidence="2 3" key="1">
    <citation type="submission" date="2021-06" db="EMBL/GenBank/DDBJ databases">
        <title>Caerostris extrusa draft genome.</title>
        <authorList>
            <person name="Kono N."/>
            <person name="Arakawa K."/>
        </authorList>
    </citation>
    <scope>NUCLEOTIDE SEQUENCE [LARGE SCALE GENOMIC DNA]</scope>
</reference>
<accession>A0AAV4RTJ2</accession>
<evidence type="ECO:0000313" key="2">
    <source>
        <dbReference type="EMBL" id="GIY25050.1"/>
    </source>
</evidence>
<sequence length="68" mass="7441">MAEMKVEDAEEITNTENDTKMMERQLAVVHDWNGIAHDHSKTTSNEGIPDGHAASTKKKGEVALAHAL</sequence>
<keyword evidence="3" id="KW-1185">Reference proteome</keyword>